<keyword evidence="5 12" id="KW-0418">Kinase</keyword>
<evidence type="ECO:0000256" key="6">
    <source>
        <dbReference type="PROSITE-ProRule" id="PRU00169"/>
    </source>
</evidence>
<dbReference type="InterPro" id="IPR001789">
    <property type="entry name" value="Sig_transdc_resp-reg_receiver"/>
</dbReference>
<dbReference type="CDD" id="cd18161">
    <property type="entry name" value="REC_hyHK_blue-like"/>
    <property type="match status" value="1"/>
</dbReference>
<keyword evidence="13" id="KW-1185">Reference proteome</keyword>
<comment type="caution">
    <text evidence="12">The sequence shown here is derived from an EMBL/GenBank/DDBJ whole genome shotgun (WGS) entry which is preliminary data.</text>
</comment>
<evidence type="ECO:0000259" key="11">
    <source>
        <dbReference type="PROSITE" id="PS50113"/>
    </source>
</evidence>
<evidence type="ECO:0000256" key="4">
    <source>
        <dbReference type="ARBA" id="ARBA00022679"/>
    </source>
</evidence>
<dbReference type="CDD" id="cd16922">
    <property type="entry name" value="HATPase_EvgS-ArcB-TorS-like"/>
    <property type="match status" value="1"/>
</dbReference>
<dbReference type="SMART" id="SM00065">
    <property type="entry name" value="GAF"/>
    <property type="match status" value="2"/>
</dbReference>
<name>A0A2T9JIB4_9CAUL</name>
<feature type="modified residue" description="4-aspartylphosphate" evidence="6">
    <location>
        <position position="1415"/>
    </location>
</feature>
<feature type="domain" description="Histidine kinase" evidence="8">
    <location>
        <begin position="1119"/>
        <end position="1343"/>
    </location>
</feature>
<dbReference type="Pfam" id="PF00072">
    <property type="entry name" value="Response_reg"/>
    <property type="match status" value="2"/>
</dbReference>
<dbReference type="PROSITE" id="PS50110">
    <property type="entry name" value="RESPONSE_REGULATORY"/>
    <property type="match status" value="2"/>
</dbReference>
<dbReference type="SUPFAM" id="SSF55785">
    <property type="entry name" value="PYP-like sensor domain (PAS domain)"/>
    <property type="match status" value="2"/>
</dbReference>
<feature type="coiled-coil region" evidence="7">
    <location>
        <begin position="326"/>
        <end position="353"/>
    </location>
</feature>
<dbReference type="Gene3D" id="1.10.287.130">
    <property type="match status" value="2"/>
</dbReference>
<evidence type="ECO:0000256" key="1">
    <source>
        <dbReference type="ARBA" id="ARBA00000085"/>
    </source>
</evidence>
<keyword evidence="3 6" id="KW-0597">Phosphoprotein</keyword>
<dbReference type="Pfam" id="PF08448">
    <property type="entry name" value="PAS_4"/>
    <property type="match status" value="1"/>
</dbReference>
<gene>
    <name evidence="12" type="ORF">DDF67_20960</name>
</gene>
<dbReference type="SMART" id="SM00091">
    <property type="entry name" value="PAS"/>
    <property type="match status" value="1"/>
</dbReference>
<dbReference type="FunFam" id="3.30.565.10:FF:000006">
    <property type="entry name" value="Sensor histidine kinase WalK"/>
    <property type="match status" value="1"/>
</dbReference>
<dbReference type="EMBL" id="QDKQ01000069">
    <property type="protein sequence ID" value="PVM83409.1"/>
    <property type="molecule type" value="Genomic_DNA"/>
</dbReference>
<keyword evidence="4" id="KW-0808">Transferase</keyword>
<dbReference type="SUPFAM" id="SSF52172">
    <property type="entry name" value="CheY-like"/>
    <property type="match status" value="2"/>
</dbReference>
<comment type="catalytic activity">
    <reaction evidence="1">
        <text>ATP + protein L-histidine = ADP + protein N-phospho-L-histidine.</text>
        <dbReference type="EC" id="2.7.13.3"/>
    </reaction>
</comment>
<feature type="coiled-coil region" evidence="7">
    <location>
        <begin position="1065"/>
        <end position="1103"/>
    </location>
</feature>
<evidence type="ECO:0000259" key="8">
    <source>
        <dbReference type="PROSITE" id="PS50109"/>
    </source>
</evidence>
<dbReference type="SMART" id="SM00388">
    <property type="entry name" value="HisKA"/>
    <property type="match status" value="2"/>
</dbReference>
<dbReference type="Pfam" id="PF00512">
    <property type="entry name" value="HisKA"/>
    <property type="match status" value="2"/>
</dbReference>
<feature type="domain" description="PAS" evidence="10">
    <location>
        <begin position="759"/>
        <end position="815"/>
    </location>
</feature>
<feature type="domain" description="Response regulatory" evidence="9">
    <location>
        <begin position="627"/>
        <end position="743"/>
    </location>
</feature>
<dbReference type="InterPro" id="IPR000700">
    <property type="entry name" value="PAS-assoc_C"/>
</dbReference>
<sequence>MTDGGSPDDVRSGDDDALRFLARGGDMGARMRAHDWSGTPLGRPESWPQSLKSAVSIMLNSRFPIAIYWGSDLALIYNDAWSPIPGEKHPWALGRAGREVWPEIWETIGPLYARVIATGEGVWQEDELLAMHRHGYLEECYYNFTFSPIQGEDGAVAGIFNAVVETTERVLSERRLRTLSRMGERANAAMSIDEACRSVVDILASNVADAPFALIYLRDGDHARLVAATGLVAGGHDAPLTLPFNETALWPLRAAQEAAAGVARAAPQDLNLQNKAWPEPVVEVLTLPITIAGEAEPSAFLVAGVNPRRRLDSDYRAFFDLAAGHVATAIATARAYEEERQRAEALAEIDRAKTAFFSNVSHEFRTPLTLMLGPLEDALAPDEALESAQRARLEAAHRNAQRLLRLVNTLLDFSRIEAGRLKASFKPTDLGALTADLASAFGSATQKAGLGLNVSAPTLTRPVYVDHEMWEKIVLNLVSNAFKFTLEGQIDVSLDESPDGAVLVVRDTGVGIPAAELPKLFDRFHQVEGTAGRSFEGSGIGLALVKELVGLHGGEISVDSRTGEGTAFTVAIPFGPEQLPVDQVHAQPAAEGRSGRAKAFVEEALRWLPNAADEGLVETAGAEAKAKVLLADDNADLRAYIGRILAEQGYEVTAVGDGEAALAALSAGRPDLVLTDVMMPKLDGFGLLAAIRRDPVLRDLPVIMLSARAGEEAKVEGLDAGADDYLVKPFSARELTARIAGAIATARLRREMTQTLSESESRFRNMADHAPVMMWVTNAEGACTYLNKAWYAFTGQSEEIALGAGWLDAVHPDDRGWSGETFLAANARQEAFRLEYRLRQEDGSYRWMIDAAAPRFAADGAFLGYIGSVLDISERKDAEIQIRQNQAALEDQTRALQVLNRAAVAVSGDLEVERLVQTITDAGVELTGAQFGAFFYNLVDADGESYVLYTLSGVDRSAFEGFPMPRNTAVFGPTFAGEGIVRSDDITQDPRYGRSAPYHGMPKGHLPVRSYLAVPVRSRNGEVLGGLFFGHSTPGVFGKLAEERLVGLASQAAVAMDNARLFQAADRELTQRRRAEAELQALNANLEERVAAEIADRLKAEEALRQAQKMEAVGQLTGGVAHDFNNLLTVIIGGLDTIKRSRSGDEARIQRSADMALQGAQRAASLTERLLAFSRRQPLAPKPLDANALVRDMTELLHRTLGEQIELEGVLTPRLWPIEADQNQLESAIINLAVNARDAMPEGGRLTIETANVMLDEAYAEIDAEVTPGQYVSISVSDSGSGMSKETLSRVFEPFFTTKDVGKGTGLGLSMVYGFAKQSGGHVTVYSEQGHGTTVKLYFPRHLGEHTAVIEATSNAAPGSSDGEAVLVVEDNDDVRAYSVMILTELGYRVIEAADADRAIAVLESDEQLDLLFTDVVLPGKSGRTIAEAAASLRPKLKVLFTTGYSRNAIVHHGRLDAGVKLITKPFTFEQLAARVRDVLDRR</sequence>
<dbReference type="SMART" id="SM00086">
    <property type="entry name" value="PAC"/>
    <property type="match status" value="1"/>
</dbReference>
<dbReference type="InterPro" id="IPR029016">
    <property type="entry name" value="GAF-like_dom_sf"/>
</dbReference>
<keyword evidence="7" id="KW-0175">Coiled coil</keyword>
<evidence type="ECO:0000259" key="9">
    <source>
        <dbReference type="PROSITE" id="PS50110"/>
    </source>
</evidence>
<dbReference type="PROSITE" id="PS50113">
    <property type="entry name" value="PAC"/>
    <property type="match status" value="1"/>
</dbReference>
<dbReference type="Gene3D" id="3.30.450.20">
    <property type="entry name" value="PAS domain"/>
    <property type="match status" value="2"/>
</dbReference>
<dbReference type="PRINTS" id="PR00344">
    <property type="entry name" value="BCTRLSENSOR"/>
</dbReference>
<dbReference type="InterPro" id="IPR005467">
    <property type="entry name" value="His_kinase_dom"/>
</dbReference>
<evidence type="ECO:0000256" key="2">
    <source>
        <dbReference type="ARBA" id="ARBA00012438"/>
    </source>
</evidence>
<dbReference type="InterPro" id="IPR004358">
    <property type="entry name" value="Sig_transdc_His_kin-like_C"/>
</dbReference>
<dbReference type="PROSITE" id="PS50109">
    <property type="entry name" value="HIS_KIN"/>
    <property type="match status" value="2"/>
</dbReference>
<dbReference type="CDD" id="cd00130">
    <property type="entry name" value="PAS"/>
    <property type="match status" value="1"/>
</dbReference>
<accession>A0A2T9JIB4</accession>
<evidence type="ECO:0000256" key="3">
    <source>
        <dbReference type="ARBA" id="ARBA00022553"/>
    </source>
</evidence>
<dbReference type="SUPFAM" id="SSF55874">
    <property type="entry name" value="ATPase domain of HSP90 chaperone/DNA topoisomerase II/histidine kinase"/>
    <property type="match status" value="2"/>
</dbReference>
<dbReference type="InterPro" id="IPR011006">
    <property type="entry name" value="CheY-like_superfamily"/>
</dbReference>
<feature type="domain" description="Histidine kinase" evidence="8">
    <location>
        <begin position="359"/>
        <end position="576"/>
    </location>
</feature>
<feature type="domain" description="Response regulatory" evidence="9">
    <location>
        <begin position="1365"/>
        <end position="1480"/>
    </location>
</feature>
<dbReference type="SMART" id="SM00387">
    <property type="entry name" value="HATPase_c"/>
    <property type="match status" value="2"/>
</dbReference>
<dbReference type="InterPro" id="IPR003594">
    <property type="entry name" value="HATPase_dom"/>
</dbReference>
<dbReference type="InterPro" id="IPR036097">
    <property type="entry name" value="HisK_dim/P_sf"/>
</dbReference>
<dbReference type="PANTHER" id="PTHR43547:SF2">
    <property type="entry name" value="HYBRID SIGNAL TRANSDUCTION HISTIDINE KINASE C"/>
    <property type="match status" value="1"/>
</dbReference>
<dbReference type="Proteomes" id="UP000245073">
    <property type="component" value="Unassembled WGS sequence"/>
</dbReference>
<evidence type="ECO:0000256" key="7">
    <source>
        <dbReference type="SAM" id="Coils"/>
    </source>
</evidence>
<feature type="coiled-coil region" evidence="7">
    <location>
        <begin position="875"/>
        <end position="902"/>
    </location>
</feature>
<dbReference type="FunFam" id="3.30.450.20:FF:000099">
    <property type="entry name" value="Sensory box sensor histidine kinase"/>
    <property type="match status" value="1"/>
</dbReference>
<dbReference type="PROSITE" id="PS50112">
    <property type="entry name" value="PAS"/>
    <property type="match status" value="1"/>
</dbReference>
<dbReference type="NCBIfam" id="TIGR00229">
    <property type="entry name" value="sensory_box"/>
    <property type="match status" value="1"/>
</dbReference>
<evidence type="ECO:0000259" key="10">
    <source>
        <dbReference type="PROSITE" id="PS50112"/>
    </source>
</evidence>
<dbReference type="InterPro" id="IPR013656">
    <property type="entry name" value="PAS_4"/>
</dbReference>
<proteinExistence type="predicted"/>
<feature type="modified residue" description="4-aspartylphosphate" evidence="6">
    <location>
        <position position="676"/>
    </location>
</feature>
<dbReference type="InterPro" id="IPR003661">
    <property type="entry name" value="HisK_dim/P_dom"/>
</dbReference>
<dbReference type="Pfam" id="PF08447">
    <property type="entry name" value="PAS_3"/>
    <property type="match status" value="1"/>
</dbReference>
<evidence type="ECO:0000256" key="5">
    <source>
        <dbReference type="ARBA" id="ARBA00022777"/>
    </source>
</evidence>
<dbReference type="Gene3D" id="3.30.450.40">
    <property type="match status" value="2"/>
</dbReference>
<dbReference type="Gene3D" id="3.30.565.10">
    <property type="entry name" value="Histidine kinase-like ATPase, C-terminal domain"/>
    <property type="match status" value="2"/>
</dbReference>
<dbReference type="EC" id="2.7.13.3" evidence="2"/>
<dbReference type="Gene3D" id="3.40.50.2300">
    <property type="match status" value="2"/>
</dbReference>
<dbReference type="SUPFAM" id="SSF55781">
    <property type="entry name" value="GAF domain-like"/>
    <property type="match status" value="2"/>
</dbReference>
<dbReference type="InterPro" id="IPR013655">
    <property type="entry name" value="PAS_fold_3"/>
</dbReference>
<dbReference type="GO" id="GO:0000155">
    <property type="term" value="F:phosphorelay sensor kinase activity"/>
    <property type="evidence" value="ECO:0007669"/>
    <property type="project" value="InterPro"/>
</dbReference>
<evidence type="ECO:0000313" key="12">
    <source>
        <dbReference type="EMBL" id="PVM83409.1"/>
    </source>
</evidence>
<dbReference type="InterPro" id="IPR036890">
    <property type="entry name" value="HATPase_C_sf"/>
</dbReference>
<reference evidence="12 13" key="1">
    <citation type="submission" date="2018-04" db="EMBL/GenBank/DDBJ databases">
        <title>The genome sequence of Caulobacter sp. 744.</title>
        <authorList>
            <person name="Gao J."/>
            <person name="Sun J."/>
        </authorList>
    </citation>
    <scope>NUCLEOTIDE SEQUENCE [LARGE SCALE GENOMIC DNA]</scope>
    <source>
        <strain evidence="12 13">774</strain>
    </source>
</reference>
<dbReference type="PANTHER" id="PTHR43547">
    <property type="entry name" value="TWO-COMPONENT HISTIDINE KINASE"/>
    <property type="match status" value="1"/>
</dbReference>
<dbReference type="CDD" id="cd16919">
    <property type="entry name" value="HATPase_CckA-like"/>
    <property type="match status" value="1"/>
</dbReference>
<dbReference type="InterPro" id="IPR001610">
    <property type="entry name" value="PAC"/>
</dbReference>
<dbReference type="SMART" id="SM00448">
    <property type="entry name" value="REC"/>
    <property type="match status" value="2"/>
</dbReference>
<dbReference type="InterPro" id="IPR035965">
    <property type="entry name" value="PAS-like_dom_sf"/>
</dbReference>
<dbReference type="Pfam" id="PF13185">
    <property type="entry name" value="GAF_2"/>
    <property type="match status" value="2"/>
</dbReference>
<feature type="domain" description="PAC" evidence="11">
    <location>
        <begin position="832"/>
        <end position="884"/>
    </location>
</feature>
<evidence type="ECO:0000313" key="13">
    <source>
        <dbReference type="Proteomes" id="UP000245073"/>
    </source>
</evidence>
<dbReference type="InterPro" id="IPR003018">
    <property type="entry name" value="GAF"/>
</dbReference>
<protein>
    <recommendedName>
        <fullName evidence="2">histidine kinase</fullName>
        <ecNumber evidence="2">2.7.13.3</ecNumber>
    </recommendedName>
</protein>
<dbReference type="CDD" id="cd17574">
    <property type="entry name" value="REC_OmpR"/>
    <property type="match status" value="1"/>
</dbReference>
<dbReference type="SUPFAM" id="SSF47384">
    <property type="entry name" value="Homodimeric domain of signal transducing histidine kinase"/>
    <property type="match status" value="2"/>
</dbReference>
<dbReference type="CDD" id="cd00082">
    <property type="entry name" value="HisKA"/>
    <property type="match status" value="2"/>
</dbReference>
<dbReference type="InterPro" id="IPR000014">
    <property type="entry name" value="PAS"/>
</dbReference>
<organism evidence="12 13">
    <name type="scientific">Caulobacter endophyticus</name>
    <dbReference type="NCBI Taxonomy" id="2172652"/>
    <lineage>
        <taxon>Bacteria</taxon>
        <taxon>Pseudomonadati</taxon>
        <taxon>Pseudomonadota</taxon>
        <taxon>Alphaproteobacteria</taxon>
        <taxon>Caulobacterales</taxon>
        <taxon>Caulobacteraceae</taxon>
        <taxon>Caulobacter</taxon>
    </lineage>
</organism>
<dbReference type="Pfam" id="PF02518">
    <property type="entry name" value="HATPase_c"/>
    <property type="match status" value="2"/>
</dbReference>
<dbReference type="FunFam" id="1.10.287.130:FF:000045">
    <property type="entry name" value="Two-component system sensor histidine kinase/response regulator"/>
    <property type="match status" value="1"/>
</dbReference>